<evidence type="ECO:0000256" key="1">
    <source>
        <dbReference type="SAM" id="MobiDB-lite"/>
    </source>
</evidence>
<evidence type="ECO:0000259" key="3">
    <source>
        <dbReference type="Pfam" id="PF13548"/>
    </source>
</evidence>
<dbReference type="Pfam" id="PF13548">
    <property type="entry name" value="DUF4126"/>
    <property type="match status" value="1"/>
</dbReference>
<dbReference type="Proteomes" id="UP000217720">
    <property type="component" value="Unassembled WGS sequence"/>
</dbReference>
<reference evidence="4 5" key="1">
    <citation type="journal article" date="2017" name="Elife">
        <title>Extensive horizontal gene transfer in cheese-associated bacteria.</title>
        <authorList>
            <person name="Bonham K.S."/>
            <person name="Wolfe B.E."/>
            <person name="Dutton R.J."/>
        </authorList>
    </citation>
    <scope>NUCLEOTIDE SEQUENCE [LARGE SCALE GENOMIC DNA]</scope>
    <source>
        <strain evidence="4 5">900_6</strain>
    </source>
</reference>
<feature type="compositionally biased region" description="Basic and acidic residues" evidence="1">
    <location>
        <begin position="418"/>
        <end position="427"/>
    </location>
</feature>
<feature type="compositionally biased region" description="Pro residues" evidence="1">
    <location>
        <begin position="344"/>
        <end position="359"/>
    </location>
</feature>
<feature type="compositionally biased region" description="Pro residues" evidence="1">
    <location>
        <begin position="325"/>
        <end position="334"/>
    </location>
</feature>
<feature type="transmembrane region" description="Helical" evidence="2">
    <location>
        <begin position="157"/>
        <end position="188"/>
    </location>
</feature>
<feature type="domain" description="DUF4126" evidence="3">
    <location>
        <begin position="8"/>
        <end position="184"/>
    </location>
</feature>
<proteinExistence type="predicted"/>
<keyword evidence="2" id="KW-0472">Membrane</keyword>
<feature type="compositionally biased region" description="Polar residues" evidence="1">
    <location>
        <begin position="288"/>
        <end position="297"/>
    </location>
</feature>
<organism evidence="4 5">
    <name type="scientific">Brevibacterium aurantiacum</name>
    <dbReference type="NCBI Taxonomy" id="273384"/>
    <lineage>
        <taxon>Bacteria</taxon>
        <taxon>Bacillati</taxon>
        <taxon>Actinomycetota</taxon>
        <taxon>Actinomycetes</taxon>
        <taxon>Micrococcales</taxon>
        <taxon>Brevibacteriaceae</taxon>
        <taxon>Brevibacterium</taxon>
    </lineage>
</organism>
<dbReference type="AlphaFoldDB" id="A0A2A3ZHA3"/>
<feature type="compositionally biased region" description="Pro residues" evidence="1">
    <location>
        <begin position="298"/>
        <end position="310"/>
    </location>
</feature>
<dbReference type="EMBL" id="NRGO01000004">
    <property type="protein sequence ID" value="PCC51372.1"/>
    <property type="molecule type" value="Genomic_DNA"/>
</dbReference>
<sequence>MDPATASLMAIGSGSASGLRPYFTVFGLGFAALAVPDDAPSVVATAIDQIPDSIANPWVLAICGILALAEFIGGKLPGLDALLESASVWLRPILGSLVGMQLGVDSGSAAAALTTVLGASTSLPVSLGKASTTLATTGASAGTADWIRSLFEDSSALILVIAAIVLPILAAFLGLLAVGVGITLFLMFRKAYRAMKMKVSDMKQWQAEARAQRQAQIASGERVSTIQALKRLAAGATPALATGVVTSAGVMRTGAAVSTSWAKSATANATHFSSASYRRASGAASSAFKTAQTRIQTPPSPNPKPQPPAPNADGMATPTPGAYPQTPPRPPMPPQEATERPNYPSTPPAPAEPPKPPQTPTWTPDGQNRGATPPPPQTASRRAQVAGERAGQAAANVKGQMGKLRGQFDGFRQGLKQSGDDTPRRDQTPPPEN</sequence>
<comment type="caution">
    <text evidence="4">The sequence shown here is derived from an EMBL/GenBank/DDBJ whole genome shotgun (WGS) entry which is preliminary data.</text>
</comment>
<protein>
    <recommendedName>
        <fullName evidence="3">DUF4126 domain-containing protein</fullName>
    </recommendedName>
</protein>
<evidence type="ECO:0000256" key="2">
    <source>
        <dbReference type="SAM" id="Phobius"/>
    </source>
</evidence>
<evidence type="ECO:0000313" key="4">
    <source>
        <dbReference type="EMBL" id="PCC51372.1"/>
    </source>
</evidence>
<name>A0A2A3ZHA3_BREAU</name>
<accession>A0A2A3ZHA3</accession>
<dbReference type="InterPro" id="IPR025196">
    <property type="entry name" value="DUF4126"/>
</dbReference>
<keyword evidence="2" id="KW-0812">Transmembrane</keyword>
<keyword evidence="2" id="KW-1133">Transmembrane helix</keyword>
<gene>
    <name evidence="4" type="ORF">CIK62_02340</name>
</gene>
<evidence type="ECO:0000313" key="5">
    <source>
        <dbReference type="Proteomes" id="UP000217720"/>
    </source>
</evidence>
<dbReference type="RefSeq" id="WP_096159708.1">
    <property type="nucleotide sequence ID" value="NZ_JABUYC010000005.1"/>
</dbReference>
<dbReference type="PRINTS" id="PR01217">
    <property type="entry name" value="PRICHEXTENSN"/>
</dbReference>
<feature type="region of interest" description="Disordered" evidence="1">
    <location>
        <begin position="283"/>
        <end position="433"/>
    </location>
</feature>